<dbReference type="CDD" id="cd07820">
    <property type="entry name" value="SRPBCC_3"/>
    <property type="match status" value="1"/>
</dbReference>
<sequence>MPTIRIETLIKAPIERVFDLSRSIDIHQLSTHQTNEKAIAGRLSGLIELHETVTWRARHFGIYQKLSVAITAFDRPYRFEDKMLKGAFESMEHTHLFEQQAQGTNMIDIFTFKAPLGVLGWVAEKLFLTAYMTDFLKKRNETIRSIAEGEQWKQFV</sequence>
<name>A0A380CRV2_SPHSI</name>
<protein>
    <submittedName>
        <fullName evidence="1">Uncharacterized conserved protein</fullName>
    </submittedName>
</protein>
<evidence type="ECO:0000313" key="2">
    <source>
        <dbReference type="Proteomes" id="UP000254893"/>
    </source>
</evidence>
<evidence type="ECO:0000313" key="1">
    <source>
        <dbReference type="EMBL" id="SUJ26279.1"/>
    </source>
</evidence>
<dbReference type="AlphaFoldDB" id="A0A380CRV2"/>
<proteinExistence type="predicted"/>
<dbReference type="Gene3D" id="3.30.530.20">
    <property type="match status" value="1"/>
</dbReference>
<dbReference type="EMBL" id="UGYW01000002">
    <property type="protein sequence ID" value="SUJ26279.1"/>
    <property type="molecule type" value="Genomic_DNA"/>
</dbReference>
<dbReference type="Proteomes" id="UP000254893">
    <property type="component" value="Unassembled WGS sequence"/>
</dbReference>
<accession>A0A380CRV2</accession>
<organism evidence="1 2">
    <name type="scientific">Sphingobacterium spiritivorum</name>
    <name type="common">Flavobacterium spiritivorum</name>
    <dbReference type="NCBI Taxonomy" id="258"/>
    <lineage>
        <taxon>Bacteria</taxon>
        <taxon>Pseudomonadati</taxon>
        <taxon>Bacteroidota</taxon>
        <taxon>Sphingobacteriia</taxon>
        <taxon>Sphingobacteriales</taxon>
        <taxon>Sphingobacteriaceae</taxon>
        <taxon>Sphingobacterium</taxon>
    </lineage>
</organism>
<reference evidence="1 2" key="1">
    <citation type="submission" date="2018-06" db="EMBL/GenBank/DDBJ databases">
        <authorList>
            <consortium name="Pathogen Informatics"/>
            <person name="Doyle S."/>
        </authorList>
    </citation>
    <scope>NUCLEOTIDE SEQUENCE [LARGE SCALE GENOMIC DNA]</scope>
    <source>
        <strain evidence="1 2">NCTC11388</strain>
    </source>
</reference>
<dbReference type="SUPFAM" id="SSF55961">
    <property type="entry name" value="Bet v1-like"/>
    <property type="match status" value="1"/>
</dbReference>
<gene>
    <name evidence="1" type="ORF">NCTC11388_03914</name>
</gene>
<dbReference type="InterPro" id="IPR023393">
    <property type="entry name" value="START-like_dom_sf"/>
</dbReference>